<keyword evidence="1" id="KW-1133">Transmembrane helix</keyword>
<sequence>MADPISMGTGVLLGAFNDRLKKVVKRLSSSAVSIGLALLLGATIQLNWGHVDQLRDITADPVVAAYQVAHVFGVTDVSWIDAVANWLARPAIAPAAWIASVAAGLYPLRWRVHGAEVAWLLLLPASVVLGVAAYRTALISLTIALSLIAARGAVALRPSHDWYDRRHWYHPAHAPVRFSETILNFVLAPVMPAIRMCIGIADNFTFEPKPREPASGARIIGLDSIRPESNEVA</sequence>
<dbReference type="OrthoDB" id="9916963at2"/>
<dbReference type="EMBL" id="LIIN01000103">
    <property type="protein sequence ID" value="KZX20385.1"/>
    <property type="molecule type" value="Genomic_DNA"/>
</dbReference>
<dbReference type="RefSeq" id="WP_068212259.1">
    <property type="nucleotide sequence ID" value="NZ_CP047186.1"/>
</dbReference>
<organism evidence="2 4">
    <name type="scientific">Rathayibacter tanaceti</name>
    <dbReference type="NCBI Taxonomy" id="1671680"/>
    <lineage>
        <taxon>Bacteria</taxon>
        <taxon>Bacillati</taxon>
        <taxon>Actinomycetota</taxon>
        <taxon>Actinomycetes</taxon>
        <taxon>Micrococcales</taxon>
        <taxon>Microbacteriaceae</taxon>
        <taxon>Rathayibacter</taxon>
    </lineage>
</organism>
<evidence type="ECO:0000313" key="3">
    <source>
        <dbReference type="EMBL" id="QHC54832.1"/>
    </source>
</evidence>
<accession>A0A166HD41</accession>
<keyword evidence="1" id="KW-0472">Membrane</keyword>
<reference evidence="3" key="3">
    <citation type="submission" date="2019-12" db="EMBL/GenBank/DDBJ databases">
        <title>Complete and Draft Genome Sequences of New Strains and Members of Some Known Species of the Genus Rathayibacter isolated from Plants.</title>
        <authorList>
            <person name="Tarlachkov S.V."/>
            <person name="Starodumova I.P."/>
            <person name="Dorofeeva L.V."/>
            <person name="Prisyazhnaya N.V."/>
            <person name="Leyn S.A."/>
            <person name="Zlamal J.E."/>
            <person name="Elane M.L."/>
            <person name="Osterman A.L."/>
            <person name="Nadler S.A."/>
            <person name="Subbotin S.A."/>
            <person name="Evtushenko L.I."/>
        </authorList>
    </citation>
    <scope>NUCLEOTIDE SEQUENCE</scope>
    <source>
        <strain evidence="3">VKM Ac-2761</strain>
    </source>
</reference>
<gene>
    <name evidence="2" type="ORF">ACH61_02491</name>
    <name evidence="3" type="ORF">GSU10_03680</name>
</gene>
<reference evidence="5" key="2">
    <citation type="submission" date="2019-12" db="EMBL/GenBank/DDBJ databases">
        <title>Complete and draft genome sequences of new strains and members of some known species of the genus Rathayibacter isolated from plants.</title>
        <authorList>
            <person name="Tarlachkov S.V."/>
            <person name="Starodumova I.P."/>
            <person name="Dorofeeva L.V."/>
            <person name="Prisyazhnaya N.V."/>
            <person name="Leyn S."/>
            <person name="Zlamal J."/>
            <person name="Elan M."/>
            <person name="Osterman A.L."/>
            <person name="Nadler S."/>
            <person name="Subbotin S.A."/>
            <person name="Evtushenko L.I."/>
        </authorList>
    </citation>
    <scope>NUCLEOTIDE SEQUENCE [LARGE SCALE GENOMIC DNA]</scope>
    <source>
        <strain evidence="5">VKM Ac-2761</strain>
    </source>
</reference>
<feature type="transmembrane region" description="Helical" evidence="1">
    <location>
        <begin position="27"/>
        <end position="48"/>
    </location>
</feature>
<protein>
    <submittedName>
        <fullName evidence="2">Uncharacterized protein</fullName>
    </submittedName>
</protein>
<feature type="transmembrane region" description="Helical" evidence="1">
    <location>
        <begin position="86"/>
        <end position="108"/>
    </location>
</feature>
<evidence type="ECO:0000313" key="5">
    <source>
        <dbReference type="Proteomes" id="UP000465031"/>
    </source>
</evidence>
<dbReference type="KEGG" id="rte:GSU10_03680"/>
<dbReference type="Proteomes" id="UP000465031">
    <property type="component" value="Chromosome"/>
</dbReference>
<name>A0A166HD41_9MICO</name>
<evidence type="ECO:0000313" key="2">
    <source>
        <dbReference type="EMBL" id="KZX20385.1"/>
    </source>
</evidence>
<evidence type="ECO:0000256" key="1">
    <source>
        <dbReference type="SAM" id="Phobius"/>
    </source>
</evidence>
<evidence type="ECO:0000313" key="4">
    <source>
        <dbReference type="Proteomes" id="UP000076717"/>
    </source>
</evidence>
<proteinExistence type="predicted"/>
<feature type="transmembrane region" description="Helical" evidence="1">
    <location>
        <begin position="115"/>
        <end position="132"/>
    </location>
</feature>
<keyword evidence="4" id="KW-1185">Reference proteome</keyword>
<dbReference type="EMBL" id="CP047186">
    <property type="protein sequence ID" value="QHC54832.1"/>
    <property type="molecule type" value="Genomic_DNA"/>
</dbReference>
<dbReference type="Proteomes" id="UP000076717">
    <property type="component" value="Unassembled WGS sequence"/>
</dbReference>
<reference evidence="2 4" key="1">
    <citation type="submission" date="2015-08" db="EMBL/GenBank/DDBJ databases">
        <title>Draft Genome Sequence of Rathayibacter sp. Strain VKM Ac-2596 Isolated from Leaf Gall Induced by Plant-Parasitic Nematodes.</title>
        <authorList>
            <person name="Vasilenko O.V."/>
            <person name="Starodumova I.P."/>
            <person name="Tarlachkov S.V."/>
            <person name="Dorofeeva L.V."/>
            <person name="Evtushenko L.I."/>
        </authorList>
    </citation>
    <scope>NUCLEOTIDE SEQUENCE [LARGE SCALE GENOMIC DNA]</scope>
    <source>
        <strain evidence="2 4">VKM Ac-2596</strain>
    </source>
</reference>
<keyword evidence="1" id="KW-0812">Transmembrane</keyword>
<dbReference type="AlphaFoldDB" id="A0A166HD41"/>